<proteinExistence type="predicted"/>
<dbReference type="KEGG" id="taa:NMY3_03207"/>
<protein>
    <submittedName>
        <fullName evidence="1">Uncharacterized protein</fullName>
    </submittedName>
</protein>
<evidence type="ECO:0000313" key="1">
    <source>
        <dbReference type="EMBL" id="ALI37392.1"/>
    </source>
</evidence>
<reference evidence="2" key="1">
    <citation type="submission" date="2015-10" db="EMBL/GenBank/DDBJ databases">
        <title>Niche specialization of a soil ammonia-oxidizing archaeon, Candidatus Nitrosocosmicus oleophilus.</title>
        <authorList>
            <person name="Jung M.-Y."/>
            <person name="Rhee S.-K."/>
        </authorList>
    </citation>
    <scope>NUCLEOTIDE SEQUENCE [LARGE SCALE GENOMIC DNA]</scope>
    <source>
        <strain evidence="2">MY3</strain>
    </source>
</reference>
<accession>A0A654MD36</accession>
<evidence type="ECO:0000313" key="2">
    <source>
        <dbReference type="Proteomes" id="UP000058925"/>
    </source>
</evidence>
<organism evidence="1 2">
    <name type="scientific">Candidatus Nitrosocosmicus oleophilus</name>
    <dbReference type="NCBI Taxonomy" id="1353260"/>
    <lineage>
        <taxon>Archaea</taxon>
        <taxon>Nitrososphaerota</taxon>
        <taxon>Nitrososphaeria</taxon>
        <taxon>Nitrososphaerales</taxon>
        <taxon>Nitrososphaeraceae</taxon>
        <taxon>Candidatus Nitrosocosmicus</taxon>
    </lineage>
</organism>
<sequence>MVRCWAEYEILKTKYVQALNKNYIIIHRTAKEDHQSSGLYYIDVDFHELEPEGKLSNYLHEYGNANLNPIIEYKSPTKLTMWDALGTPLSLAVSYVLKDDPADSKVLLKVLTVSGEWATCQEDVLKNTPKVHSLDMISPPCNYSRVYVLYSTDCGLDGGHH</sequence>
<keyword evidence="2" id="KW-1185">Reference proteome</keyword>
<gene>
    <name evidence="1" type="ORF">NMY3_03207</name>
</gene>
<name>A0A654MD36_9ARCH</name>
<dbReference type="EMBL" id="CP012850">
    <property type="protein sequence ID" value="ALI37392.1"/>
    <property type="molecule type" value="Genomic_DNA"/>
</dbReference>
<dbReference type="Proteomes" id="UP000058925">
    <property type="component" value="Chromosome"/>
</dbReference>
<dbReference type="GeneID" id="60423063"/>
<dbReference type="RefSeq" id="WP_196816467.1">
    <property type="nucleotide sequence ID" value="NZ_CP012850.1"/>
</dbReference>
<dbReference type="AlphaFoldDB" id="A0A654MD36"/>